<dbReference type="OrthoDB" id="419711at2759"/>
<dbReference type="Proteomes" id="UP000257109">
    <property type="component" value="Unassembled WGS sequence"/>
</dbReference>
<dbReference type="PANTHER" id="PTHR12242:SF38">
    <property type="entry name" value="TRANSMEMBRANE PROTEIN"/>
    <property type="match status" value="1"/>
</dbReference>
<feature type="non-terminal residue" evidence="2">
    <location>
        <position position="398"/>
    </location>
</feature>
<feature type="transmembrane region" description="Helical" evidence="1">
    <location>
        <begin position="279"/>
        <end position="303"/>
    </location>
</feature>
<keyword evidence="1" id="KW-1133">Transmembrane helix</keyword>
<dbReference type="STRING" id="157652.A0A371DYW9"/>
<dbReference type="EMBL" id="QJKJ01018269">
    <property type="protein sequence ID" value="RDX57730.1"/>
    <property type="molecule type" value="Genomic_DNA"/>
</dbReference>
<comment type="caution">
    <text evidence="2">The sequence shown here is derived from an EMBL/GenBank/DDBJ whole genome shotgun (WGS) entry which is preliminary data.</text>
</comment>
<evidence type="ECO:0000313" key="2">
    <source>
        <dbReference type="EMBL" id="RDX57730.1"/>
    </source>
</evidence>
<evidence type="ECO:0000256" key="1">
    <source>
        <dbReference type="SAM" id="Phobius"/>
    </source>
</evidence>
<accession>A0A371DYW9</accession>
<protein>
    <submittedName>
        <fullName evidence="2">Uncharacterized protein</fullName>
    </submittedName>
</protein>
<reference evidence="2" key="1">
    <citation type="submission" date="2018-05" db="EMBL/GenBank/DDBJ databases">
        <title>Draft genome of Mucuna pruriens seed.</title>
        <authorList>
            <person name="Nnadi N.E."/>
            <person name="Vos R."/>
            <person name="Hasami M.H."/>
            <person name="Devisetty U.K."/>
            <person name="Aguiy J.C."/>
        </authorList>
    </citation>
    <scope>NUCLEOTIDE SEQUENCE [LARGE SCALE GENOMIC DNA]</scope>
    <source>
        <strain evidence="2">JCA_2017</strain>
    </source>
</reference>
<feature type="non-terminal residue" evidence="2">
    <location>
        <position position="1"/>
    </location>
</feature>
<feature type="transmembrane region" description="Helical" evidence="1">
    <location>
        <begin position="75"/>
        <end position="94"/>
    </location>
</feature>
<keyword evidence="1" id="KW-0812">Transmembrane</keyword>
<feature type="transmembrane region" description="Helical" evidence="1">
    <location>
        <begin position="114"/>
        <end position="135"/>
    </location>
</feature>
<sequence>MALEVEWYDLVCIGIIGVSFLGALWVLWMKEGASKGDLGTLDETLLGIVVPKGIAMGHVSATQLWTSCWRGVHPLYILATRFFSFVILVVLLSLDVREYDASIFVYYTEYWLRWQVPVCAFILILSVMTALMHIVKAKPQPLYHNQLWIPCWIKLSPLWLFLYRAFAFLCLARIHFDIIALDGAFSFYFYTQWTFTLVMIYFALGTIISAHGCWQYLNQPPLENEEMAEFLRRDLEDSMSTNSIAYKEKETKGSIRLQSQYVEEEFKQRVGFWGYLMQIIYQTSAGASILTDIVFWCVIVPFLSISHFKLNMLMGCMHSLNAVFLLLDTALSNLSCILCALELWLHNFPMDHPRLWFYMVSELGGNSHTLLWHVFINSESEKYDSSQILPSCIFEGIL</sequence>
<feature type="transmembrane region" description="Helical" evidence="1">
    <location>
        <begin position="323"/>
        <end position="344"/>
    </location>
</feature>
<keyword evidence="3" id="KW-1185">Reference proteome</keyword>
<proteinExistence type="predicted"/>
<name>A0A371DYW9_MUCPR</name>
<feature type="transmembrane region" description="Helical" evidence="1">
    <location>
        <begin position="197"/>
        <end position="217"/>
    </location>
</feature>
<dbReference type="PANTHER" id="PTHR12242">
    <property type="entry name" value="OS02G0130600 PROTEIN-RELATED"/>
    <property type="match status" value="1"/>
</dbReference>
<dbReference type="AlphaFoldDB" id="A0A371DYW9"/>
<gene>
    <name evidence="2" type="ORF">CR513_63006</name>
</gene>
<dbReference type="GO" id="GO:0016020">
    <property type="term" value="C:membrane"/>
    <property type="evidence" value="ECO:0007669"/>
    <property type="project" value="TreeGrafter"/>
</dbReference>
<evidence type="ECO:0000313" key="3">
    <source>
        <dbReference type="Proteomes" id="UP000257109"/>
    </source>
</evidence>
<organism evidence="2 3">
    <name type="scientific">Mucuna pruriens</name>
    <name type="common">Velvet bean</name>
    <name type="synonym">Dolichos pruriens</name>
    <dbReference type="NCBI Taxonomy" id="157652"/>
    <lineage>
        <taxon>Eukaryota</taxon>
        <taxon>Viridiplantae</taxon>
        <taxon>Streptophyta</taxon>
        <taxon>Embryophyta</taxon>
        <taxon>Tracheophyta</taxon>
        <taxon>Spermatophyta</taxon>
        <taxon>Magnoliopsida</taxon>
        <taxon>eudicotyledons</taxon>
        <taxon>Gunneridae</taxon>
        <taxon>Pentapetalae</taxon>
        <taxon>rosids</taxon>
        <taxon>fabids</taxon>
        <taxon>Fabales</taxon>
        <taxon>Fabaceae</taxon>
        <taxon>Papilionoideae</taxon>
        <taxon>50 kb inversion clade</taxon>
        <taxon>NPAAA clade</taxon>
        <taxon>indigoferoid/millettioid clade</taxon>
        <taxon>Phaseoleae</taxon>
        <taxon>Mucuna</taxon>
    </lineage>
</organism>
<feature type="transmembrane region" description="Helical" evidence="1">
    <location>
        <begin position="6"/>
        <end position="28"/>
    </location>
</feature>
<feature type="transmembrane region" description="Helical" evidence="1">
    <location>
        <begin position="147"/>
        <end position="166"/>
    </location>
</feature>
<keyword evidence="1" id="KW-0472">Membrane</keyword>